<reference evidence="8" key="1">
    <citation type="submission" date="2020-09" db="EMBL/GenBank/DDBJ databases">
        <title>Draft Genome Sequence of Paenibacillus sp. WST5.</title>
        <authorList>
            <person name="Bao Z."/>
        </authorList>
    </citation>
    <scope>NUCLEOTIDE SEQUENCE</scope>
    <source>
        <strain evidence="8">WST5</strain>
    </source>
</reference>
<evidence type="ECO:0000256" key="1">
    <source>
        <dbReference type="ARBA" id="ARBA00004651"/>
    </source>
</evidence>
<gene>
    <name evidence="8" type="ORF">ICC18_15465</name>
</gene>
<evidence type="ECO:0000256" key="5">
    <source>
        <dbReference type="ARBA" id="ARBA00022989"/>
    </source>
</evidence>
<dbReference type="Pfam" id="PF02322">
    <property type="entry name" value="Cyt_bd_oxida_II"/>
    <property type="match status" value="1"/>
</dbReference>
<keyword evidence="9" id="KW-1185">Reference proteome</keyword>
<keyword evidence="3" id="KW-1003">Cell membrane</keyword>
<feature type="transmembrane region" description="Helical" evidence="7">
    <location>
        <begin position="299"/>
        <end position="327"/>
    </location>
</feature>
<accession>A0A926KQY6</accession>
<evidence type="ECO:0000256" key="3">
    <source>
        <dbReference type="ARBA" id="ARBA00022475"/>
    </source>
</evidence>
<dbReference type="RefSeq" id="WP_188175292.1">
    <property type="nucleotide sequence ID" value="NZ_JACVVD010000004.1"/>
</dbReference>
<dbReference type="AlphaFoldDB" id="A0A926KQY6"/>
<evidence type="ECO:0000256" key="4">
    <source>
        <dbReference type="ARBA" id="ARBA00022692"/>
    </source>
</evidence>
<evidence type="ECO:0000256" key="6">
    <source>
        <dbReference type="ARBA" id="ARBA00023136"/>
    </source>
</evidence>
<organism evidence="8 9">
    <name type="scientific">Paenibacillus sedimenti</name>
    <dbReference type="NCBI Taxonomy" id="2770274"/>
    <lineage>
        <taxon>Bacteria</taxon>
        <taxon>Bacillati</taxon>
        <taxon>Bacillota</taxon>
        <taxon>Bacilli</taxon>
        <taxon>Bacillales</taxon>
        <taxon>Paenibacillaceae</taxon>
        <taxon>Paenibacillus</taxon>
    </lineage>
</organism>
<keyword evidence="6 7" id="KW-0472">Membrane</keyword>
<feature type="transmembrane region" description="Helical" evidence="7">
    <location>
        <begin position="12"/>
        <end position="34"/>
    </location>
</feature>
<evidence type="ECO:0000256" key="7">
    <source>
        <dbReference type="SAM" id="Phobius"/>
    </source>
</evidence>
<comment type="subcellular location">
    <subcellularLocation>
        <location evidence="1">Cell membrane</location>
        <topology evidence="1">Multi-pass membrane protein</topology>
    </subcellularLocation>
</comment>
<feature type="transmembrane region" description="Helical" evidence="7">
    <location>
        <begin position="202"/>
        <end position="222"/>
    </location>
</feature>
<feature type="transmembrane region" description="Helical" evidence="7">
    <location>
        <begin position="117"/>
        <end position="137"/>
    </location>
</feature>
<comment type="caution">
    <text evidence="8">The sequence shown here is derived from an EMBL/GenBank/DDBJ whole genome shotgun (WGS) entry which is preliminary data.</text>
</comment>
<feature type="transmembrane region" description="Helical" evidence="7">
    <location>
        <begin position="157"/>
        <end position="182"/>
    </location>
</feature>
<sequence length="342" mass="39121">MNLEVAGITVLWTFLYGYLIVASIDFGAGFFSYYSYRTKKEHLIQNIIKRYLSPVWEVTNVFLIFFIVGIVGFFPDTAYYYGTALLVPGSVAIVLLAVRGSYYAFSTYGTKSRQVYVFLYGATGLLIPASLSTVLTISEGGFIEIHDGKVVFLFQRLFFSLYSWSVVLLAIVSVLYISAMFLTFYAAKAKDIPALEIVRRWALIWSTPTIVCSLIVFYSINLHNPEHFQHILELSWMFACSFLFFLAAVYLVWRKKNYGISFILVMFQFAFAFYGYGAAHLPYILYPYLSIYEHFTNKAMGIALIIAFLAGLLLLIPSLFLLMRLFLFNVRYVQGRMHPKGD</sequence>
<keyword evidence="4 7" id="KW-0812">Transmembrane</keyword>
<feature type="transmembrane region" description="Helical" evidence="7">
    <location>
        <begin position="234"/>
        <end position="253"/>
    </location>
</feature>
<evidence type="ECO:0000256" key="2">
    <source>
        <dbReference type="ARBA" id="ARBA00007543"/>
    </source>
</evidence>
<dbReference type="EMBL" id="JACVVD010000004">
    <property type="protein sequence ID" value="MBD0381526.1"/>
    <property type="molecule type" value="Genomic_DNA"/>
</dbReference>
<keyword evidence="5 7" id="KW-1133">Transmembrane helix</keyword>
<comment type="similarity">
    <text evidence="2">Belongs to the cytochrome ubiquinol oxidase subunit 2 family.</text>
</comment>
<dbReference type="Proteomes" id="UP000650466">
    <property type="component" value="Unassembled WGS sequence"/>
</dbReference>
<protein>
    <submittedName>
        <fullName evidence="8">Cytochrome d ubiquinol oxidase subunit II</fullName>
    </submittedName>
</protein>
<feature type="transmembrane region" description="Helical" evidence="7">
    <location>
        <begin position="55"/>
        <end position="74"/>
    </location>
</feature>
<name>A0A926KQY6_9BACL</name>
<evidence type="ECO:0000313" key="9">
    <source>
        <dbReference type="Proteomes" id="UP000650466"/>
    </source>
</evidence>
<proteinExistence type="inferred from homology"/>
<dbReference type="GO" id="GO:0005886">
    <property type="term" value="C:plasma membrane"/>
    <property type="evidence" value="ECO:0007669"/>
    <property type="project" value="UniProtKB-SubCell"/>
</dbReference>
<evidence type="ECO:0000313" key="8">
    <source>
        <dbReference type="EMBL" id="MBD0381526.1"/>
    </source>
</evidence>
<dbReference type="InterPro" id="IPR003317">
    <property type="entry name" value="Cyt-d_oxidase_su2"/>
</dbReference>
<feature type="transmembrane region" description="Helical" evidence="7">
    <location>
        <begin position="260"/>
        <end position="279"/>
    </location>
</feature>
<feature type="transmembrane region" description="Helical" evidence="7">
    <location>
        <begin position="80"/>
        <end position="105"/>
    </location>
</feature>